<organism evidence="1 2">
    <name type="scientific">Penicillium thymicola</name>
    <dbReference type="NCBI Taxonomy" id="293382"/>
    <lineage>
        <taxon>Eukaryota</taxon>
        <taxon>Fungi</taxon>
        <taxon>Dikarya</taxon>
        <taxon>Ascomycota</taxon>
        <taxon>Pezizomycotina</taxon>
        <taxon>Eurotiomycetes</taxon>
        <taxon>Eurotiomycetidae</taxon>
        <taxon>Eurotiales</taxon>
        <taxon>Aspergillaceae</taxon>
        <taxon>Penicillium</taxon>
    </lineage>
</organism>
<sequence length="80" mass="9036">MISHFHRESKRLGASLGVQLQLQDKTRFMQFNVDRTMGNMKSPNKCPILCIFSYPALPPGLPCGENGLMEFISHFPSLPK</sequence>
<accession>A0AAI9TP48</accession>
<reference evidence="1" key="1">
    <citation type="submission" date="2015-06" db="EMBL/GenBank/DDBJ databases">
        <authorList>
            <person name="Nguyen H."/>
        </authorList>
    </citation>
    <scope>NUCLEOTIDE SEQUENCE</scope>
    <source>
        <strain evidence="1">DAOM 180753</strain>
    </source>
</reference>
<proteinExistence type="predicted"/>
<dbReference type="AlphaFoldDB" id="A0AAI9TP48"/>
<dbReference type="Proteomes" id="UP001227192">
    <property type="component" value="Unassembled WGS sequence"/>
</dbReference>
<gene>
    <name evidence="1" type="ORF">VN97_g2652</name>
</gene>
<name>A0AAI9TP48_PENTH</name>
<evidence type="ECO:0000313" key="1">
    <source>
        <dbReference type="EMBL" id="KAJ9490611.1"/>
    </source>
</evidence>
<keyword evidence="2" id="KW-1185">Reference proteome</keyword>
<protein>
    <submittedName>
        <fullName evidence="1">Uncharacterized protein</fullName>
    </submittedName>
</protein>
<evidence type="ECO:0000313" key="2">
    <source>
        <dbReference type="Proteomes" id="UP001227192"/>
    </source>
</evidence>
<reference evidence="1" key="2">
    <citation type="journal article" date="2016" name="Fungal Biol.">
        <title>Ochratoxin A production by Penicillium thymicola.</title>
        <authorList>
            <person name="Nguyen H.D.T."/>
            <person name="McMullin D.R."/>
            <person name="Ponomareva E."/>
            <person name="Riley R."/>
            <person name="Pomraning K.R."/>
            <person name="Baker S.E."/>
            <person name="Seifert K.A."/>
        </authorList>
    </citation>
    <scope>NUCLEOTIDE SEQUENCE</scope>
    <source>
        <strain evidence="1">DAOM 180753</strain>
    </source>
</reference>
<dbReference type="EMBL" id="LACB01000052">
    <property type="protein sequence ID" value="KAJ9490611.1"/>
    <property type="molecule type" value="Genomic_DNA"/>
</dbReference>
<comment type="caution">
    <text evidence="1">The sequence shown here is derived from an EMBL/GenBank/DDBJ whole genome shotgun (WGS) entry which is preliminary data.</text>
</comment>